<dbReference type="STRING" id="279360.MB14_04660"/>
<protein>
    <recommendedName>
        <fullName evidence="3">Glycosyl hydrolase</fullName>
    </recommendedName>
</protein>
<name>A0A150X739_ROSEK</name>
<dbReference type="CDD" id="cd15482">
    <property type="entry name" value="Sialidase_non-viral"/>
    <property type="match status" value="1"/>
</dbReference>
<reference evidence="1" key="1">
    <citation type="submission" date="2016-01" db="EMBL/GenBank/DDBJ databases">
        <title>Genome sequencing of Roseivirga ehrenbergii KMM 6017.</title>
        <authorList>
            <person name="Selvaratnam C."/>
            <person name="Thevarajoo S."/>
            <person name="Goh K.M."/>
            <person name="Ee R."/>
            <person name="Chan K.-G."/>
            <person name="Chong C.S."/>
        </authorList>
    </citation>
    <scope>NUCLEOTIDE SEQUENCE [LARGE SCALE GENOMIC DNA]</scope>
    <source>
        <strain evidence="1">KMM 6017</strain>
    </source>
</reference>
<dbReference type="PANTHER" id="PTHR43739:SF5">
    <property type="entry name" value="EXO-ALPHA-SIALIDASE"/>
    <property type="match status" value="1"/>
</dbReference>
<dbReference type="Proteomes" id="UP000075583">
    <property type="component" value="Unassembled WGS sequence"/>
</dbReference>
<comment type="caution">
    <text evidence="1">The sequence shown here is derived from an EMBL/GenBank/DDBJ whole genome shotgun (WGS) entry which is preliminary data.</text>
</comment>
<gene>
    <name evidence="1" type="ORF">MB14_04660</name>
</gene>
<dbReference type="Gene3D" id="2.130.10.10">
    <property type="entry name" value="YVTN repeat-like/Quinoprotein amine dehydrogenase"/>
    <property type="match status" value="1"/>
</dbReference>
<accession>A0A150X739</accession>
<dbReference type="InterPro" id="IPR002860">
    <property type="entry name" value="BNR_rpt"/>
</dbReference>
<dbReference type="GO" id="GO:0010411">
    <property type="term" value="P:xyloglucan metabolic process"/>
    <property type="evidence" value="ECO:0007669"/>
    <property type="project" value="TreeGrafter"/>
</dbReference>
<dbReference type="OrthoDB" id="9757809at2"/>
<dbReference type="InterPro" id="IPR015943">
    <property type="entry name" value="WD40/YVTN_repeat-like_dom_sf"/>
</dbReference>
<dbReference type="AlphaFoldDB" id="A0A150X739"/>
<dbReference type="PANTHER" id="PTHR43739">
    <property type="entry name" value="XYLOGLUCANASE (EUROFUNG)"/>
    <property type="match status" value="1"/>
</dbReference>
<evidence type="ECO:0000313" key="2">
    <source>
        <dbReference type="Proteomes" id="UP000075583"/>
    </source>
</evidence>
<dbReference type="RefSeq" id="WP_062591611.1">
    <property type="nucleotide sequence ID" value="NZ_LQZQ01000045.1"/>
</dbReference>
<keyword evidence="2" id="KW-1185">Reference proteome</keyword>
<dbReference type="Pfam" id="PF15899">
    <property type="entry name" value="BNR_6"/>
    <property type="match status" value="1"/>
</dbReference>
<dbReference type="InterPro" id="IPR052025">
    <property type="entry name" value="Xyloglucanase_GH74"/>
</dbReference>
<dbReference type="EMBL" id="LQZQ01000045">
    <property type="protein sequence ID" value="KYG74506.1"/>
    <property type="molecule type" value="Genomic_DNA"/>
</dbReference>
<evidence type="ECO:0000313" key="1">
    <source>
        <dbReference type="EMBL" id="KYG74506.1"/>
    </source>
</evidence>
<dbReference type="SUPFAM" id="SSF110296">
    <property type="entry name" value="Oligoxyloglucan reducing end-specific cellobiohydrolase"/>
    <property type="match status" value="1"/>
</dbReference>
<sequence length="353" mass="39234">MKLAVGTDKGLLIFKQAVNSEWVLADIHFIGMPIGAFHADKNQHWWVAINHKHWGPKVYVSINMGETFTEVSSPKFSTESPFTLKSIWTIESQNIGNIQRLYIGAEPAALFYSDDLGKSWNEMNGLSNHPSRSSWQGGGKGSNSPFLHTVLSNSENENHLTVGVSCAGVFQTYDGGITWQPTNTGLKAFFLPNTESVVGHDPHTIYQSKLNPNVLWQQNHCGIYRSEDLGKTWQDITDHMGKAVYGFAMAIADDNDLEAWVIPAQSDHLRIPHHQKLAVYYTKDAGQNWRSLENGLPNPAFDLVLRDAMDIKGNTLAFGTNNGNLYASMDKGQHWTTISQNLSAVRCAAFIAE</sequence>
<proteinExistence type="predicted"/>
<organism evidence="1 2">
    <name type="scientific">Roseivirga ehrenbergii (strain DSM 102268 / JCM 13514 / KCTC 12282 / NCIMB 14502 / KMM 6017)</name>
    <dbReference type="NCBI Taxonomy" id="279360"/>
    <lineage>
        <taxon>Bacteria</taxon>
        <taxon>Pseudomonadati</taxon>
        <taxon>Bacteroidota</taxon>
        <taxon>Cytophagia</taxon>
        <taxon>Cytophagales</taxon>
        <taxon>Roseivirgaceae</taxon>
        <taxon>Roseivirga</taxon>
    </lineage>
</organism>
<evidence type="ECO:0008006" key="3">
    <source>
        <dbReference type="Google" id="ProtNLM"/>
    </source>
</evidence>